<gene>
    <name evidence="8" type="ORF">F383_00340</name>
</gene>
<dbReference type="GO" id="GO:0005794">
    <property type="term" value="C:Golgi apparatus"/>
    <property type="evidence" value="ECO:0007669"/>
    <property type="project" value="UniProtKB-SubCell"/>
</dbReference>
<evidence type="ECO:0000256" key="2">
    <source>
        <dbReference type="ARBA" id="ARBA00004555"/>
    </source>
</evidence>
<name>A0A0B0NSC1_GOSAR</name>
<evidence type="ECO:0000256" key="4">
    <source>
        <dbReference type="ARBA" id="ARBA00014130"/>
    </source>
</evidence>
<accession>A0A0B0NSC1</accession>
<evidence type="ECO:0000313" key="9">
    <source>
        <dbReference type="Proteomes" id="UP000032142"/>
    </source>
</evidence>
<evidence type="ECO:0000256" key="6">
    <source>
        <dbReference type="ARBA" id="ARBA00023034"/>
    </source>
</evidence>
<evidence type="ECO:0000256" key="3">
    <source>
        <dbReference type="ARBA" id="ARBA00005599"/>
    </source>
</evidence>
<comment type="similarity">
    <text evidence="3">Belongs to the GORAB family.</text>
</comment>
<dbReference type="PANTHER" id="PTHR21470:SF2">
    <property type="entry name" value="RAB6-INTERACTING GOLGIN"/>
    <property type="match status" value="1"/>
</dbReference>
<evidence type="ECO:0000313" key="8">
    <source>
        <dbReference type="EMBL" id="KHG17413.1"/>
    </source>
</evidence>
<evidence type="ECO:0000256" key="7">
    <source>
        <dbReference type="ARBA" id="ARBA00023054"/>
    </source>
</evidence>
<dbReference type="Pfam" id="PF04949">
    <property type="entry name" value="Transcrip_act"/>
    <property type="match status" value="1"/>
</dbReference>
<dbReference type="EMBL" id="KN408216">
    <property type="protein sequence ID" value="KHG17413.1"/>
    <property type="molecule type" value="Genomic_DNA"/>
</dbReference>
<keyword evidence="7" id="KW-0175">Coiled coil</keyword>
<comment type="subcellular location">
    <subcellularLocation>
        <location evidence="1">Cytoplasm</location>
    </subcellularLocation>
    <subcellularLocation>
        <location evidence="2">Golgi apparatus</location>
    </subcellularLocation>
</comment>
<sequence length="216" mass="25211">MPTSLAYNLPIAGEREPSLERKRAKGKENWKKEKQRWGGGLVASMATPKQIWEQQQSQMQRVKNSGIILTNETPLKDDKEEEMAKSALALFRAKEEEIERKKMEVRDKVQAYMGRVEEATRRLSDIREELDALIDPMRKDIAFLRKKIDTVNRELKPLGQSCQKKEREYKEALEAFNDKNKEKTQLVSKLMELVSESERLRMKKLEELSKSIETLS</sequence>
<dbReference type="AlphaFoldDB" id="A0A0B0NSC1"/>
<keyword evidence="9" id="KW-1185">Reference proteome</keyword>
<proteinExistence type="inferred from homology"/>
<keyword evidence="6" id="KW-0333">Golgi apparatus</keyword>
<protein>
    <recommendedName>
        <fullName evidence="4">RAB6-interacting golgin</fullName>
    </recommendedName>
</protein>
<dbReference type="PANTHER" id="PTHR21470">
    <property type="entry name" value="RAB6-INTERACTING PROTEIN GORAB"/>
    <property type="match status" value="1"/>
</dbReference>
<keyword evidence="5" id="KW-0963">Cytoplasm</keyword>
<evidence type="ECO:0000256" key="5">
    <source>
        <dbReference type="ARBA" id="ARBA00022490"/>
    </source>
</evidence>
<dbReference type="Proteomes" id="UP000032142">
    <property type="component" value="Unassembled WGS sequence"/>
</dbReference>
<organism evidence="8 9">
    <name type="scientific">Gossypium arboreum</name>
    <name type="common">Tree cotton</name>
    <name type="synonym">Gossypium nanking</name>
    <dbReference type="NCBI Taxonomy" id="29729"/>
    <lineage>
        <taxon>Eukaryota</taxon>
        <taxon>Viridiplantae</taxon>
        <taxon>Streptophyta</taxon>
        <taxon>Embryophyta</taxon>
        <taxon>Tracheophyta</taxon>
        <taxon>Spermatophyta</taxon>
        <taxon>Magnoliopsida</taxon>
        <taxon>eudicotyledons</taxon>
        <taxon>Gunneridae</taxon>
        <taxon>Pentapetalae</taxon>
        <taxon>rosids</taxon>
        <taxon>malvids</taxon>
        <taxon>Malvales</taxon>
        <taxon>Malvaceae</taxon>
        <taxon>Malvoideae</taxon>
        <taxon>Gossypium</taxon>
    </lineage>
</organism>
<dbReference type="InterPro" id="IPR007033">
    <property type="entry name" value="GORAB"/>
</dbReference>
<evidence type="ECO:0000256" key="1">
    <source>
        <dbReference type="ARBA" id="ARBA00004496"/>
    </source>
</evidence>
<reference evidence="9" key="1">
    <citation type="submission" date="2014-09" db="EMBL/GenBank/DDBJ databases">
        <authorList>
            <person name="Mudge J."/>
            <person name="Ramaraj T."/>
            <person name="Lindquist I.E."/>
            <person name="Bharti A.K."/>
            <person name="Sundararajan A."/>
            <person name="Cameron C.T."/>
            <person name="Woodward J.E."/>
            <person name="May G.D."/>
            <person name="Brubaker C."/>
            <person name="Broadhvest J."/>
            <person name="Wilkins T.A."/>
        </authorList>
    </citation>
    <scope>NUCLEOTIDE SEQUENCE</scope>
    <source>
        <strain evidence="9">cv. AKA8401</strain>
    </source>
</reference>